<dbReference type="Gene3D" id="3.30.710.10">
    <property type="entry name" value="Potassium Channel Kv1.1, Chain A"/>
    <property type="match status" value="1"/>
</dbReference>
<dbReference type="GO" id="GO:0051260">
    <property type="term" value="P:protein homooligomerization"/>
    <property type="evidence" value="ECO:0007669"/>
    <property type="project" value="InterPro"/>
</dbReference>
<evidence type="ECO:0000313" key="4">
    <source>
        <dbReference type="EMBL" id="CAF4040992.1"/>
    </source>
</evidence>
<dbReference type="InterPro" id="IPR003131">
    <property type="entry name" value="T1-type_BTB"/>
</dbReference>
<dbReference type="Proteomes" id="UP000663829">
    <property type="component" value="Unassembled WGS sequence"/>
</dbReference>
<feature type="region of interest" description="Disordered" evidence="1">
    <location>
        <begin position="209"/>
        <end position="245"/>
    </location>
</feature>
<dbReference type="AlphaFoldDB" id="A0A815AW87"/>
<dbReference type="Proteomes" id="UP000681722">
    <property type="component" value="Unassembled WGS sequence"/>
</dbReference>
<dbReference type="InterPro" id="IPR011333">
    <property type="entry name" value="SKP1/BTB/POZ_sf"/>
</dbReference>
<feature type="region of interest" description="Disordered" evidence="1">
    <location>
        <begin position="1"/>
        <end position="31"/>
    </location>
</feature>
<evidence type="ECO:0000313" key="5">
    <source>
        <dbReference type="Proteomes" id="UP000663829"/>
    </source>
</evidence>
<evidence type="ECO:0000256" key="1">
    <source>
        <dbReference type="SAM" id="MobiDB-lite"/>
    </source>
</evidence>
<reference evidence="3" key="1">
    <citation type="submission" date="2021-02" db="EMBL/GenBank/DDBJ databases">
        <authorList>
            <person name="Nowell W R."/>
        </authorList>
    </citation>
    <scope>NUCLEOTIDE SEQUENCE</scope>
</reference>
<keyword evidence="5" id="KW-1185">Reference proteome</keyword>
<evidence type="ECO:0000259" key="2">
    <source>
        <dbReference type="Pfam" id="PF02214"/>
    </source>
</evidence>
<dbReference type="Pfam" id="PF02214">
    <property type="entry name" value="BTB_2"/>
    <property type="match status" value="1"/>
</dbReference>
<dbReference type="OrthoDB" id="10040643at2759"/>
<proteinExistence type="predicted"/>
<dbReference type="EMBL" id="CAJNOQ010010833">
    <property type="protein sequence ID" value="CAF1262080.1"/>
    <property type="molecule type" value="Genomic_DNA"/>
</dbReference>
<evidence type="ECO:0000313" key="3">
    <source>
        <dbReference type="EMBL" id="CAF1262080.1"/>
    </source>
</evidence>
<organism evidence="3 5">
    <name type="scientific">Didymodactylos carnosus</name>
    <dbReference type="NCBI Taxonomy" id="1234261"/>
    <lineage>
        <taxon>Eukaryota</taxon>
        <taxon>Metazoa</taxon>
        <taxon>Spiralia</taxon>
        <taxon>Gnathifera</taxon>
        <taxon>Rotifera</taxon>
        <taxon>Eurotatoria</taxon>
        <taxon>Bdelloidea</taxon>
        <taxon>Philodinida</taxon>
        <taxon>Philodinidae</taxon>
        <taxon>Didymodactylos</taxon>
    </lineage>
</organism>
<sequence>MAANTKLSTGQGEKRDTVTDNTTDIEESVDKEKKRDNLQGFVKIFVRGTLFEMARTTIRRSAFLWRLINDQPNSEDGSYRTDRDPKKFECLMNYLSENCVSDILPCSVRDLYSEALFYGIDLPENDCWGTTLSYTLENINTYDIRGQLKSFADKHGIFGWVKWRERISLNIEFHCHRTIDLNLINKYMFDHASKQTFMIQSESQRDRRLSPAPLFQSPKTPKQDQSSKSPPKASSSTPSSSDSCSESAKDLLKQLTIEDVKTWLQQTMFHHLAETWFTYNVNGKELLAISNTGRLTNGTFILSGYELVRFKDILNRFGYELELQ</sequence>
<dbReference type="SUPFAM" id="SSF54695">
    <property type="entry name" value="POZ domain"/>
    <property type="match status" value="1"/>
</dbReference>
<feature type="domain" description="Potassium channel tetramerisation-type BTB" evidence="2">
    <location>
        <begin position="42"/>
        <end position="121"/>
    </location>
</feature>
<name>A0A815AW87_9BILA</name>
<gene>
    <name evidence="3" type="ORF">GPM918_LOCUS26656</name>
    <name evidence="4" type="ORF">SRO942_LOCUS26853</name>
</gene>
<feature type="compositionally biased region" description="Polar residues" evidence="1">
    <location>
        <begin position="1"/>
        <end position="11"/>
    </location>
</feature>
<comment type="caution">
    <text evidence="3">The sequence shown here is derived from an EMBL/GenBank/DDBJ whole genome shotgun (WGS) entry which is preliminary data.</text>
</comment>
<feature type="compositionally biased region" description="Low complexity" evidence="1">
    <location>
        <begin position="217"/>
        <end position="245"/>
    </location>
</feature>
<protein>
    <recommendedName>
        <fullName evidence="2">Potassium channel tetramerisation-type BTB domain-containing protein</fullName>
    </recommendedName>
</protein>
<dbReference type="EMBL" id="CAJOBC010019240">
    <property type="protein sequence ID" value="CAF4040992.1"/>
    <property type="molecule type" value="Genomic_DNA"/>
</dbReference>
<accession>A0A815AW87</accession>